<evidence type="ECO:0000256" key="3">
    <source>
        <dbReference type="PROSITE-ProRule" id="PRU00076"/>
    </source>
</evidence>
<dbReference type="Pfam" id="PF07645">
    <property type="entry name" value="EGF_CA"/>
    <property type="match status" value="1"/>
</dbReference>
<dbReference type="Gene3D" id="2.10.25.10">
    <property type="entry name" value="Laminin"/>
    <property type="match status" value="1"/>
</dbReference>
<dbReference type="PROSITE" id="PS01187">
    <property type="entry name" value="EGF_CA"/>
    <property type="match status" value="1"/>
</dbReference>
<evidence type="ECO:0000256" key="1">
    <source>
        <dbReference type="ARBA" id="ARBA00022536"/>
    </source>
</evidence>
<sequence>MENRWNLSCACVFPNNIIDRNQLYRFDVLECVDVNECIFEECPYPEQCVNRAVGFVCACPPGFYRSPNPNTNEKENEKKKNVGKKEKENKGGKKKKEGKCIKINYNIGGNIPHNLFNSNVLG</sequence>
<comment type="caution">
    <text evidence="3">Lacks conserved residue(s) required for the propagation of feature annotation.</text>
</comment>
<name>A0A1I8BBH1_MELHA</name>
<feature type="compositionally biased region" description="Basic and acidic residues" evidence="4">
    <location>
        <begin position="72"/>
        <end position="91"/>
    </location>
</feature>
<accession>A0A1I8BBH1</accession>
<evidence type="ECO:0000313" key="7">
    <source>
        <dbReference type="WBParaSite" id="MhA1_Contig1901.frz3.gene9"/>
    </source>
</evidence>
<dbReference type="Proteomes" id="UP000095281">
    <property type="component" value="Unplaced"/>
</dbReference>
<evidence type="ECO:0000313" key="6">
    <source>
        <dbReference type="Proteomes" id="UP000095281"/>
    </source>
</evidence>
<dbReference type="SMART" id="SM00179">
    <property type="entry name" value="EGF_CA"/>
    <property type="match status" value="1"/>
</dbReference>
<dbReference type="PROSITE" id="PS50026">
    <property type="entry name" value="EGF_3"/>
    <property type="match status" value="1"/>
</dbReference>
<dbReference type="InterPro" id="IPR001881">
    <property type="entry name" value="EGF-like_Ca-bd_dom"/>
</dbReference>
<feature type="domain" description="EGF-like" evidence="5">
    <location>
        <begin position="33"/>
        <end position="70"/>
    </location>
</feature>
<organism evidence="6 7">
    <name type="scientific">Meloidogyne hapla</name>
    <name type="common">Root-knot nematode worm</name>
    <dbReference type="NCBI Taxonomy" id="6305"/>
    <lineage>
        <taxon>Eukaryota</taxon>
        <taxon>Metazoa</taxon>
        <taxon>Ecdysozoa</taxon>
        <taxon>Nematoda</taxon>
        <taxon>Chromadorea</taxon>
        <taxon>Rhabditida</taxon>
        <taxon>Tylenchina</taxon>
        <taxon>Tylenchomorpha</taxon>
        <taxon>Tylenchoidea</taxon>
        <taxon>Meloidogynidae</taxon>
        <taxon>Meloidogyninae</taxon>
        <taxon>Meloidogyne</taxon>
    </lineage>
</organism>
<dbReference type="WBParaSite" id="MhA1_Contig1901.frz3.gene9">
    <property type="protein sequence ID" value="MhA1_Contig1901.frz3.gene9"/>
    <property type="gene ID" value="MhA1_Contig1901.frz3.gene9"/>
</dbReference>
<reference evidence="7" key="1">
    <citation type="submission" date="2016-11" db="UniProtKB">
        <authorList>
            <consortium name="WormBaseParasite"/>
        </authorList>
    </citation>
    <scope>IDENTIFICATION</scope>
</reference>
<dbReference type="AlphaFoldDB" id="A0A1I8BBH1"/>
<dbReference type="GO" id="GO:0005509">
    <property type="term" value="F:calcium ion binding"/>
    <property type="evidence" value="ECO:0007669"/>
    <property type="project" value="InterPro"/>
</dbReference>
<dbReference type="CDD" id="cd00054">
    <property type="entry name" value="EGF_CA"/>
    <property type="match status" value="1"/>
</dbReference>
<evidence type="ECO:0000256" key="2">
    <source>
        <dbReference type="ARBA" id="ARBA00023157"/>
    </source>
</evidence>
<dbReference type="InterPro" id="IPR018097">
    <property type="entry name" value="EGF_Ca-bd_CS"/>
</dbReference>
<dbReference type="InterPro" id="IPR000152">
    <property type="entry name" value="EGF-type_Asp/Asn_hydroxyl_site"/>
</dbReference>
<protein>
    <submittedName>
        <fullName evidence="7">EGF-like domain-containing protein</fullName>
    </submittedName>
</protein>
<keyword evidence="1 3" id="KW-0245">EGF-like domain</keyword>
<dbReference type="InterPro" id="IPR000742">
    <property type="entry name" value="EGF"/>
</dbReference>
<proteinExistence type="predicted"/>
<dbReference type="InterPro" id="IPR049883">
    <property type="entry name" value="NOTCH1_EGF-like"/>
</dbReference>
<feature type="region of interest" description="Disordered" evidence="4">
    <location>
        <begin position="62"/>
        <end position="96"/>
    </location>
</feature>
<evidence type="ECO:0000256" key="4">
    <source>
        <dbReference type="SAM" id="MobiDB-lite"/>
    </source>
</evidence>
<keyword evidence="2" id="KW-1015">Disulfide bond</keyword>
<dbReference type="PROSITE" id="PS00010">
    <property type="entry name" value="ASX_HYDROXYL"/>
    <property type="match status" value="1"/>
</dbReference>
<keyword evidence="6" id="KW-1185">Reference proteome</keyword>
<dbReference type="SUPFAM" id="SSF57196">
    <property type="entry name" value="EGF/Laminin"/>
    <property type="match status" value="1"/>
</dbReference>
<evidence type="ECO:0000259" key="5">
    <source>
        <dbReference type="PROSITE" id="PS50026"/>
    </source>
</evidence>